<keyword evidence="1" id="KW-1133">Transmembrane helix</keyword>
<name>A0ABQ1SAQ6_9SPHN</name>
<feature type="transmembrane region" description="Helical" evidence="1">
    <location>
        <begin position="6"/>
        <end position="24"/>
    </location>
</feature>
<protein>
    <submittedName>
        <fullName evidence="2">Uncharacterized protein</fullName>
    </submittedName>
</protein>
<keyword evidence="1" id="KW-0472">Membrane</keyword>
<sequence length="100" mass="10548">METGLVIVGVGLLIVFATFAHLLLNARGLMRLVKPMSGGEIRVGQGHEGSSRGTILFSLILHFVGWAIAAIAYFTMVAQVAETAPERGEIPATVNGTTAR</sequence>
<dbReference type="Proteomes" id="UP000619041">
    <property type="component" value="Unassembled WGS sequence"/>
</dbReference>
<organism evidence="2 3">
    <name type="scientific">Tsuneonella deserti</name>
    <dbReference type="NCBI Taxonomy" id="2035528"/>
    <lineage>
        <taxon>Bacteria</taxon>
        <taxon>Pseudomonadati</taxon>
        <taxon>Pseudomonadota</taxon>
        <taxon>Alphaproteobacteria</taxon>
        <taxon>Sphingomonadales</taxon>
        <taxon>Erythrobacteraceae</taxon>
        <taxon>Tsuneonella</taxon>
    </lineage>
</organism>
<keyword evidence="1" id="KW-0812">Transmembrane</keyword>
<comment type="caution">
    <text evidence="2">The sequence shown here is derived from an EMBL/GenBank/DDBJ whole genome shotgun (WGS) entry which is preliminary data.</text>
</comment>
<evidence type="ECO:0000313" key="2">
    <source>
        <dbReference type="EMBL" id="GGD99157.1"/>
    </source>
</evidence>
<evidence type="ECO:0000313" key="3">
    <source>
        <dbReference type="Proteomes" id="UP000619041"/>
    </source>
</evidence>
<gene>
    <name evidence="2" type="ORF">GCM10011515_18770</name>
</gene>
<keyword evidence="3" id="KW-1185">Reference proteome</keyword>
<proteinExistence type="predicted"/>
<evidence type="ECO:0000256" key="1">
    <source>
        <dbReference type="SAM" id="Phobius"/>
    </source>
</evidence>
<dbReference type="EMBL" id="BMKL01000001">
    <property type="protein sequence ID" value="GGD99157.1"/>
    <property type="molecule type" value="Genomic_DNA"/>
</dbReference>
<reference evidence="3" key="1">
    <citation type="journal article" date="2019" name="Int. J. Syst. Evol. Microbiol.">
        <title>The Global Catalogue of Microorganisms (GCM) 10K type strain sequencing project: providing services to taxonomists for standard genome sequencing and annotation.</title>
        <authorList>
            <consortium name="The Broad Institute Genomics Platform"/>
            <consortium name="The Broad Institute Genome Sequencing Center for Infectious Disease"/>
            <person name="Wu L."/>
            <person name="Ma J."/>
        </authorList>
    </citation>
    <scope>NUCLEOTIDE SEQUENCE [LARGE SCALE GENOMIC DNA]</scope>
    <source>
        <strain evidence="3">CGMCC 1.15959</strain>
    </source>
</reference>
<feature type="transmembrane region" description="Helical" evidence="1">
    <location>
        <begin position="55"/>
        <end position="76"/>
    </location>
</feature>
<dbReference type="RefSeq" id="WP_188644891.1">
    <property type="nucleotide sequence ID" value="NZ_BMKL01000001.1"/>
</dbReference>
<accession>A0ABQ1SAQ6</accession>